<reference evidence="14" key="1">
    <citation type="journal article" date="2020" name="Stud. Mycol.">
        <title>101 Dothideomycetes genomes: a test case for predicting lifestyles and emergence of pathogens.</title>
        <authorList>
            <person name="Haridas S."/>
            <person name="Albert R."/>
            <person name="Binder M."/>
            <person name="Bloem J."/>
            <person name="Labutti K."/>
            <person name="Salamov A."/>
            <person name="Andreopoulos B."/>
            <person name="Baker S."/>
            <person name="Barry K."/>
            <person name="Bills G."/>
            <person name="Bluhm B."/>
            <person name="Cannon C."/>
            <person name="Castanera R."/>
            <person name="Culley D."/>
            <person name="Daum C."/>
            <person name="Ezra D."/>
            <person name="Gonzalez J."/>
            <person name="Henrissat B."/>
            <person name="Kuo A."/>
            <person name="Liang C."/>
            <person name="Lipzen A."/>
            <person name="Lutzoni F."/>
            <person name="Magnuson J."/>
            <person name="Mondo S."/>
            <person name="Nolan M."/>
            <person name="Ohm R."/>
            <person name="Pangilinan J."/>
            <person name="Park H.-J."/>
            <person name="Ramirez L."/>
            <person name="Alfaro M."/>
            <person name="Sun H."/>
            <person name="Tritt A."/>
            <person name="Yoshinaga Y."/>
            <person name="Zwiers L.-H."/>
            <person name="Turgeon B."/>
            <person name="Goodwin S."/>
            <person name="Spatafora J."/>
            <person name="Crous P."/>
            <person name="Grigoriev I."/>
        </authorList>
    </citation>
    <scope>NUCLEOTIDE SEQUENCE</scope>
    <source>
        <strain evidence="14">CBS 269.34</strain>
    </source>
</reference>
<dbReference type="OrthoDB" id="2113341at2759"/>
<evidence type="ECO:0000256" key="1">
    <source>
        <dbReference type="ARBA" id="ARBA00006089"/>
    </source>
</evidence>
<dbReference type="PROSITE" id="PS50873">
    <property type="entry name" value="PEROXIDASE_4"/>
    <property type="match status" value="1"/>
</dbReference>
<feature type="domain" description="Plant heme peroxidase family profile" evidence="13">
    <location>
        <begin position="127"/>
        <end position="236"/>
    </location>
</feature>
<dbReference type="InterPro" id="IPR002016">
    <property type="entry name" value="Haem_peroxidase"/>
</dbReference>
<evidence type="ECO:0000256" key="8">
    <source>
        <dbReference type="PIRSR" id="PIRSR601621-1"/>
    </source>
</evidence>
<evidence type="ECO:0000256" key="6">
    <source>
        <dbReference type="ARBA" id="ARBA00023004"/>
    </source>
</evidence>
<dbReference type="Proteomes" id="UP000799750">
    <property type="component" value="Unassembled WGS sequence"/>
</dbReference>
<dbReference type="FunFam" id="1.10.520.10:FF:000021">
    <property type="entry name" value="Peroxidase"/>
    <property type="match status" value="1"/>
</dbReference>
<feature type="disulfide bond" evidence="11">
    <location>
        <begin position="75"/>
        <end position="333"/>
    </location>
</feature>
<feature type="binding site" evidence="9">
    <location>
        <position position="110"/>
    </location>
    <ligand>
        <name>Ca(2+)</name>
        <dbReference type="ChEBI" id="CHEBI:29108"/>
        <label>1</label>
    </ligand>
</feature>
<keyword evidence="15" id="KW-1185">Reference proteome</keyword>
<evidence type="ECO:0000256" key="10">
    <source>
        <dbReference type="PIRSR" id="PIRSR601621-3"/>
    </source>
</evidence>
<evidence type="ECO:0000256" key="7">
    <source>
        <dbReference type="ARBA" id="ARBA00023180"/>
    </source>
</evidence>
<dbReference type="Gene3D" id="1.10.420.10">
    <property type="entry name" value="Peroxidase, domain 2"/>
    <property type="match status" value="1"/>
</dbReference>
<feature type="binding site" evidence="9">
    <location>
        <position position="253"/>
    </location>
    <ligand>
        <name>Ca(2+)</name>
        <dbReference type="ChEBI" id="CHEBI:29108"/>
        <label>2</label>
    </ligand>
</feature>
<dbReference type="PRINTS" id="PR00462">
    <property type="entry name" value="LIGNINASE"/>
</dbReference>
<dbReference type="GO" id="GO:0020037">
    <property type="term" value="F:heme binding"/>
    <property type="evidence" value="ECO:0007669"/>
    <property type="project" value="UniProtKB-UniRule"/>
</dbReference>
<dbReference type="PANTHER" id="PTHR31356:SF66">
    <property type="entry name" value="CATALASE-PEROXIDASE"/>
    <property type="match status" value="1"/>
</dbReference>
<gene>
    <name evidence="14" type="ORF">BU16DRAFT_239075</name>
</gene>
<comment type="similarity">
    <text evidence="1 12">Belongs to the peroxidase family. Ligninase subfamily.</text>
</comment>
<feature type="active site" description="Proton acceptor" evidence="8">
    <location>
        <position position="109"/>
    </location>
</feature>
<protein>
    <recommendedName>
        <fullName evidence="12">Peroxidase</fullName>
        <ecNumber evidence="12">1.11.1.-</ecNumber>
    </recommendedName>
</protein>
<dbReference type="GO" id="GO:0004601">
    <property type="term" value="F:peroxidase activity"/>
    <property type="evidence" value="ECO:0007669"/>
    <property type="project" value="UniProtKB-KW"/>
</dbReference>
<dbReference type="Gene3D" id="1.10.520.10">
    <property type="match status" value="1"/>
</dbReference>
<evidence type="ECO:0000256" key="4">
    <source>
        <dbReference type="ARBA" id="ARBA00022723"/>
    </source>
</evidence>
<keyword evidence="4 9" id="KW-0479">Metal-binding</keyword>
<feature type="binding site" evidence="9">
    <location>
        <position position="131"/>
    </location>
    <ligand>
        <name>Ca(2+)</name>
        <dbReference type="ChEBI" id="CHEBI:29108"/>
        <label>1</label>
    </ligand>
</feature>
<sequence length="354" mass="37247">MAKTMGDLARRLAQDTNDDGDATPILIGDLKSGITSPVGQSIANILLRQEDAQAAPVGYKPPGVLSSKACKADTCCVWFYVSAALTSAFKGPTGRCNEIARQAIRLGFHDAGAWSQSNAAAGQDFGGADGSILLSGSEISRPENKGLAGIAALAKATAKSFGVGYADLIQFSAIHAVVTCPLGPRIRVFVGRKDSSTPAPTGLLPGVNDSADKLVALFQDKTIPPHDLAALVGAHTTSRQYFVDTTRKGAPQDGTPGVWDTLFYNQTVGTGPLPKQVLRFNSDLVLSADPRMNNEWLKFAGPGGQSHWDEDYATAYTRLSLLGVNNINNLTECSQVMPAAQPTFKGAGNLLITE</sequence>
<dbReference type="GO" id="GO:0046872">
    <property type="term" value="F:metal ion binding"/>
    <property type="evidence" value="ECO:0007669"/>
    <property type="project" value="UniProtKB-UniRule"/>
</dbReference>
<evidence type="ECO:0000313" key="14">
    <source>
        <dbReference type="EMBL" id="KAF2500188.1"/>
    </source>
</evidence>
<dbReference type="InterPro" id="IPR010255">
    <property type="entry name" value="Haem_peroxidase_sf"/>
</dbReference>
<evidence type="ECO:0000313" key="15">
    <source>
        <dbReference type="Proteomes" id="UP000799750"/>
    </source>
</evidence>
<keyword evidence="2 12" id="KW-0575">Peroxidase</keyword>
<feature type="disulfide bond" evidence="11">
    <location>
        <begin position="96"/>
        <end position="180"/>
    </location>
</feature>
<keyword evidence="5 12" id="KW-0560">Oxidoreductase</keyword>
<keyword evidence="9 12" id="KW-0106">Calcium</keyword>
<dbReference type="PANTHER" id="PTHR31356">
    <property type="entry name" value="THYLAKOID LUMENAL 29 KDA PROTEIN, CHLOROPLASTIC-RELATED"/>
    <property type="match status" value="1"/>
</dbReference>
<evidence type="ECO:0000256" key="9">
    <source>
        <dbReference type="PIRSR" id="PIRSR601621-2"/>
    </source>
</evidence>
<dbReference type="PROSITE" id="PS00436">
    <property type="entry name" value="PEROXIDASE_2"/>
    <property type="match status" value="1"/>
</dbReference>
<dbReference type="EC" id="1.11.1.-" evidence="12"/>
<dbReference type="InterPro" id="IPR044831">
    <property type="entry name" value="Ccp1-like"/>
</dbReference>
<feature type="binding site" evidence="9">
    <location>
        <position position="255"/>
    </location>
    <ligand>
        <name>Ca(2+)</name>
        <dbReference type="ChEBI" id="CHEBI:29108"/>
        <label>2</label>
    </ligand>
</feature>
<evidence type="ECO:0000256" key="12">
    <source>
        <dbReference type="RuleBase" id="RU363051"/>
    </source>
</evidence>
<keyword evidence="3 9" id="KW-0349">Heme</keyword>
<evidence type="ECO:0000256" key="2">
    <source>
        <dbReference type="ARBA" id="ARBA00022559"/>
    </source>
</evidence>
<dbReference type="EMBL" id="MU004183">
    <property type="protein sequence ID" value="KAF2500188.1"/>
    <property type="molecule type" value="Genomic_DNA"/>
</dbReference>
<feature type="binding site" description="axial binding residue" evidence="9">
    <location>
        <position position="235"/>
    </location>
    <ligand>
        <name>heme b</name>
        <dbReference type="ChEBI" id="CHEBI:60344"/>
    </ligand>
    <ligandPart>
        <name>Fe</name>
        <dbReference type="ChEBI" id="CHEBI:18248"/>
    </ligandPart>
</feature>
<keyword evidence="6 9" id="KW-0408">Iron</keyword>
<feature type="binding site" evidence="9">
    <location>
        <position position="236"/>
    </location>
    <ligand>
        <name>Ca(2+)</name>
        <dbReference type="ChEBI" id="CHEBI:29108"/>
        <label>2</label>
    </ligand>
</feature>
<dbReference type="GO" id="GO:0042744">
    <property type="term" value="P:hydrogen peroxide catabolic process"/>
    <property type="evidence" value="ECO:0007669"/>
    <property type="project" value="TreeGrafter"/>
</dbReference>
<organism evidence="14 15">
    <name type="scientific">Lophium mytilinum</name>
    <dbReference type="NCBI Taxonomy" id="390894"/>
    <lineage>
        <taxon>Eukaryota</taxon>
        <taxon>Fungi</taxon>
        <taxon>Dikarya</taxon>
        <taxon>Ascomycota</taxon>
        <taxon>Pezizomycotina</taxon>
        <taxon>Dothideomycetes</taxon>
        <taxon>Pleosporomycetidae</taxon>
        <taxon>Mytilinidiales</taxon>
        <taxon>Mytilinidiaceae</taxon>
        <taxon>Lophium</taxon>
    </lineage>
</organism>
<keyword evidence="11" id="KW-1015">Disulfide bond</keyword>
<proteinExistence type="inferred from homology"/>
<dbReference type="InterPro" id="IPR019794">
    <property type="entry name" value="Peroxidases_AS"/>
</dbReference>
<evidence type="ECO:0000256" key="3">
    <source>
        <dbReference type="ARBA" id="ARBA00022617"/>
    </source>
</evidence>
<evidence type="ECO:0000256" key="5">
    <source>
        <dbReference type="ARBA" id="ARBA00023002"/>
    </source>
</evidence>
<feature type="binding site" evidence="9">
    <location>
        <position position="129"/>
    </location>
    <ligand>
        <name>Ca(2+)</name>
        <dbReference type="ChEBI" id="CHEBI:29108"/>
        <label>1</label>
    </ligand>
</feature>
<evidence type="ECO:0000259" key="13">
    <source>
        <dbReference type="PROSITE" id="PS50873"/>
    </source>
</evidence>
<dbReference type="AlphaFoldDB" id="A0A6A6R614"/>
<keyword evidence="7" id="KW-0325">Glycoprotein</keyword>
<evidence type="ECO:0000256" key="11">
    <source>
        <dbReference type="PIRSR" id="PIRSR601621-4"/>
    </source>
</evidence>
<feature type="site" description="Transition state stabilizer" evidence="10">
    <location>
        <position position="105"/>
    </location>
</feature>
<dbReference type="GO" id="GO:0034599">
    <property type="term" value="P:cellular response to oxidative stress"/>
    <property type="evidence" value="ECO:0007669"/>
    <property type="project" value="InterPro"/>
</dbReference>
<comment type="cofactor">
    <cofactor evidence="9 12">
        <name>Ca(2+)</name>
        <dbReference type="ChEBI" id="CHEBI:29108"/>
    </cofactor>
    <text evidence="9 12">Binds 2 calcium ions per subunit.</text>
</comment>
<accession>A0A6A6R614</accession>
<dbReference type="SUPFAM" id="SSF48113">
    <property type="entry name" value="Heme-dependent peroxidases"/>
    <property type="match status" value="1"/>
</dbReference>
<name>A0A6A6R614_9PEZI</name>
<feature type="binding site" evidence="9">
    <location>
        <position position="260"/>
    </location>
    <ligand>
        <name>Ca(2+)</name>
        <dbReference type="ChEBI" id="CHEBI:29108"/>
        <label>2</label>
    </ligand>
</feature>
<dbReference type="GO" id="GO:0000302">
    <property type="term" value="P:response to reactive oxygen species"/>
    <property type="evidence" value="ECO:0007669"/>
    <property type="project" value="TreeGrafter"/>
</dbReference>
<dbReference type="Pfam" id="PF00141">
    <property type="entry name" value="peroxidase"/>
    <property type="match status" value="1"/>
</dbReference>
<dbReference type="PRINTS" id="PR00458">
    <property type="entry name" value="PEROXIDASE"/>
</dbReference>
<comment type="cofactor">
    <cofactor evidence="9">
        <name>heme b</name>
        <dbReference type="ChEBI" id="CHEBI:60344"/>
    </cofactor>
    <text evidence="9">Binds 1 heme b (iron(II)-protoporphyrin IX) group per subunit.</text>
</comment>
<dbReference type="InterPro" id="IPR001621">
    <property type="entry name" value="Ligninase"/>
</dbReference>